<proteinExistence type="predicted"/>
<organism evidence="2">
    <name type="scientific">Xanthomonas oryzae pv. oryzae</name>
    <dbReference type="NCBI Taxonomy" id="64187"/>
    <lineage>
        <taxon>Bacteria</taxon>
        <taxon>Pseudomonadati</taxon>
        <taxon>Pseudomonadota</taxon>
        <taxon>Gammaproteobacteria</taxon>
        <taxon>Lysobacterales</taxon>
        <taxon>Lysobacteraceae</taxon>
        <taxon>Xanthomonas</taxon>
    </lineage>
</organism>
<dbReference type="SUPFAM" id="SSF51905">
    <property type="entry name" value="FAD/NAD(P)-binding domain"/>
    <property type="match status" value="1"/>
</dbReference>
<dbReference type="GO" id="GO:0004497">
    <property type="term" value="F:monooxygenase activity"/>
    <property type="evidence" value="ECO:0007669"/>
    <property type="project" value="UniProtKB-KW"/>
</dbReference>
<dbReference type="AlphaFoldDB" id="A0A854DLE6"/>
<dbReference type="PRINTS" id="PR00419">
    <property type="entry name" value="ADXRDTASE"/>
</dbReference>
<reference evidence="2" key="1">
    <citation type="submission" date="2015-01" db="EMBL/GenBank/DDBJ databases">
        <title>Population genomics of rice bacterial leaf blight strains from India.</title>
        <authorList>
            <person name="Midha S."/>
            <person name="Anil M.G."/>
            <person name="Mishra D."/>
            <person name="Brahma K."/>
            <person name="Laha G.S."/>
            <person name="Sundaram R.M."/>
            <person name="Sonti R.V."/>
            <person name="Patil P.B."/>
        </authorList>
    </citation>
    <scope>NUCLEOTIDE SEQUENCE</scope>
    <source>
        <strain evidence="2">BXO512</strain>
    </source>
</reference>
<dbReference type="Gene3D" id="3.50.50.60">
    <property type="entry name" value="FAD/NAD(P)-binding domain"/>
    <property type="match status" value="1"/>
</dbReference>
<gene>
    <name evidence="2" type="ORF">BXO512_08425</name>
</gene>
<keyword evidence="2" id="KW-0560">Oxidoreductase</keyword>
<dbReference type="EMBL" id="JXEA01000092">
    <property type="protein sequence ID" value="OLG92245.1"/>
    <property type="molecule type" value="Genomic_DNA"/>
</dbReference>
<dbReference type="InterPro" id="IPR036188">
    <property type="entry name" value="FAD/NAD-bd_sf"/>
</dbReference>
<name>A0A854DLE6_XANOO</name>
<protein>
    <submittedName>
        <fullName evidence="2">FAD-dependent monooxygenase</fullName>
    </submittedName>
</protein>
<sequence length="129" mass="14079">MQGRPQRPPSEADSPCLSEKVPSQAHSPAWSRARHLDSDIATTMPTPSTSQTFPRDRSDAVCIIGTGPAGLSAARAFKAQGLDYDQFERHGDLVGIWDVGNPGSPIYEATHFISWRDLSAFIGHPMPRH</sequence>
<accession>A0A854DLE6</accession>
<evidence type="ECO:0000313" key="2">
    <source>
        <dbReference type="EMBL" id="OLG92245.1"/>
    </source>
</evidence>
<comment type="caution">
    <text evidence="2">The sequence shown here is derived from an EMBL/GenBank/DDBJ whole genome shotgun (WGS) entry which is preliminary data.</text>
</comment>
<feature type="compositionally biased region" description="Polar residues" evidence="1">
    <location>
        <begin position="40"/>
        <end position="53"/>
    </location>
</feature>
<keyword evidence="2" id="KW-0503">Monooxygenase</keyword>
<evidence type="ECO:0000256" key="1">
    <source>
        <dbReference type="SAM" id="MobiDB-lite"/>
    </source>
</evidence>
<feature type="region of interest" description="Disordered" evidence="1">
    <location>
        <begin position="1"/>
        <end position="55"/>
    </location>
</feature>